<proteinExistence type="predicted"/>
<dbReference type="AlphaFoldDB" id="A0A9P0ZNL6"/>
<dbReference type="Proteomes" id="UP001152484">
    <property type="component" value="Unassembled WGS sequence"/>
</dbReference>
<organism evidence="1 2">
    <name type="scientific">Cuscuta europaea</name>
    <name type="common">European dodder</name>
    <dbReference type="NCBI Taxonomy" id="41803"/>
    <lineage>
        <taxon>Eukaryota</taxon>
        <taxon>Viridiplantae</taxon>
        <taxon>Streptophyta</taxon>
        <taxon>Embryophyta</taxon>
        <taxon>Tracheophyta</taxon>
        <taxon>Spermatophyta</taxon>
        <taxon>Magnoliopsida</taxon>
        <taxon>eudicotyledons</taxon>
        <taxon>Gunneridae</taxon>
        <taxon>Pentapetalae</taxon>
        <taxon>asterids</taxon>
        <taxon>lamiids</taxon>
        <taxon>Solanales</taxon>
        <taxon>Convolvulaceae</taxon>
        <taxon>Cuscuteae</taxon>
        <taxon>Cuscuta</taxon>
        <taxon>Cuscuta subgen. Cuscuta</taxon>
    </lineage>
</organism>
<comment type="caution">
    <text evidence="1">The sequence shown here is derived from an EMBL/GenBank/DDBJ whole genome shotgun (WGS) entry which is preliminary data.</text>
</comment>
<dbReference type="OrthoDB" id="1931768at2759"/>
<name>A0A9P0ZNL6_CUSEU</name>
<gene>
    <name evidence="1" type="ORF">CEURO_LOCUS17025</name>
</gene>
<evidence type="ECO:0000313" key="1">
    <source>
        <dbReference type="EMBL" id="CAH9105717.1"/>
    </source>
</evidence>
<protein>
    <submittedName>
        <fullName evidence="1">Uncharacterized protein</fullName>
    </submittedName>
</protein>
<accession>A0A9P0ZNL6</accession>
<keyword evidence="2" id="KW-1185">Reference proteome</keyword>
<evidence type="ECO:0000313" key="2">
    <source>
        <dbReference type="Proteomes" id="UP001152484"/>
    </source>
</evidence>
<sequence>MPTAQGSSDDECSDSDSEDIERLVMDEKDLRIDDVVVKVVITKGKAFKFHVKPFKFVHMSVVRVDTSLRLTEDLDGKGLTFVTKCLEAKPGVTKKKGEICFDSRFTSPFRAFFGA</sequence>
<dbReference type="EMBL" id="CAMAPE010000048">
    <property type="protein sequence ID" value="CAH9105717.1"/>
    <property type="molecule type" value="Genomic_DNA"/>
</dbReference>
<reference evidence="1" key="1">
    <citation type="submission" date="2022-07" db="EMBL/GenBank/DDBJ databases">
        <authorList>
            <person name="Macas J."/>
            <person name="Novak P."/>
            <person name="Neumann P."/>
        </authorList>
    </citation>
    <scope>NUCLEOTIDE SEQUENCE</scope>
</reference>